<proteinExistence type="predicted"/>
<comment type="caution">
    <text evidence="1">The sequence shown here is derived from an EMBL/GenBank/DDBJ whole genome shotgun (WGS) entry which is preliminary data.</text>
</comment>
<organism evidence="1 2">
    <name type="scientific">Melastoma candidum</name>
    <dbReference type="NCBI Taxonomy" id="119954"/>
    <lineage>
        <taxon>Eukaryota</taxon>
        <taxon>Viridiplantae</taxon>
        <taxon>Streptophyta</taxon>
        <taxon>Embryophyta</taxon>
        <taxon>Tracheophyta</taxon>
        <taxon>Spermatophyta</taxon>
        <taxon>Magnoliopsida</taxon>
        <taxon>eudicotyledons</taxon>
        <taxon>Gunneridae</taxon>
        <taxon>Pentapetalae</taxon>
        <taxon>rosids</taxon>
        <taxon>malvids</taxon>
        <taxon>Myrtales</taxon>
        <taxon>Melastomataceae</taxon>
        <taxon>Melastomatoideae</taxon>
        <taxon>Melastomateae</taxon>
        <taxon>Melastoma</taxon>
    </lineage>
</organism>
<dbReference type="Proteomes" id="UP001057402">
    <property type="component" value="Chromosome 12"/>
</dbReference>
<gene>
    <name evidence="1" type="ORF">MLD38_039117</name>
</gene>
<evidence type="ECO:0000313" key="1">
    <source>
        <dbReference type="EMBL" id="KAI4303497.1"/>
    </source>
</evidence>
<evidence type="ECO:0000313" key="2">
    <source>
        <dbReference type="Proteomes" id="UP001057402"/>
    </source>
</evidence>
<name>A0ACB9L1H7_9MYRT</name>
<keyword evidence="2" id="KW-1185">Reference proteome</keyword>
<sequence>MLAGCSSSTLLSPSRHRLRSESPSSQFQSCHFQLPSSMNTHRLDLPCSFSRNDSSRPQPIRPVSISVEKPIDPTPTGRARSLKQHTRLPPLAIAGQASESSAFVGVRQDAKAGDFWDQGKKGLKRFAEQGSFDESFVGRAKRKKSGNRGERSKSDDSGETDENFSFGQLGRGNFWFQPSLDTSPIPFAINCSGDEDRVCFGPGELVSPPLLSRNPWVQSVVAGITDYGEKEKDSGEETSHGTTKEASGTSISSESESLALRLKQNASEIEGGNGSGSPFPHEGTGKEAGEADNELNHHGFELVSLLMACVEAMGLKNVPAINHFIEKLGNLASPWGPAVSRLIAYYTEALALRTTRLWPHIFHLNVPREFDRFDEDTGMALRLFNQVSPIPKFIHFTANEILLKAFEGKDRVHIIDFDIKQGLQWPGLFQSLASRSDPPSHVRITGIGESKQELIETGDRLAGFAGELNLPFEFHPVVDRLEDVRLWMLHLKEGECVAVNCILQLHKTLYDGTGGTLRDFLGVIRSTNPVILVTGEQEASHNTPSLELRAVNSLRYYSALFDLVDSSLPSESIARTKIEEMFGREIRDIVACEGSQRSERHEEFSTWRKLMEEGGEFRCAEAITEREKLQGQMLLKMYGDADYSIVEQEGRGDVRAAAALTIKWQDQPLYTVSAWEPADIAGGSSPSFSQQD</sequence>
<dbReference type="EMBL" id="CM042891">
    <property type="protein sequence ID" value="KAI4303497.1"/>
    <property type="molecule type" value="Genomic_DNA"/>
</dbReference>
<protein>
    <submittedName>
        <fullName evidence="1">Uncharacterized protein</fullName>
    </submittedName>
</protein>
<reference evidence="2" key="1">
    <citation type="journal article" date="2023" name="Front. Plant Sci.">
        <title>Chromosomal-level genome assembly of Melastoma candidum provides insights into trichome evolution.</title>
        <authorList>
            <person name="Zhong Y."/>
            <person name="Wu W."/>
            <person name="Sun C."/>
            <person name="Zou P."/>
            <person name="Liu Y."/>
            <person name="Dai S."/>
            <person name="Zhou R."/>
        </authorList>
    </citation>
    <scope>NUCLEOTIDE SEQUENCE [LARGE SCALE GENOMIC DNA]</scope>
</reference>
<accession>A0ACB9L1H7</accession>